<organism evidence="2 3">
    <name type="scientific">Mycena rosella</name>
    <name type="common">Pink bonnet</name>
    <name type="synonym">Agaricus rosellus</name>
    <dbReference type="NCBI Taxonomy" id="1033263"/>
    <lineage>
        <taxon>Eukaryota</taxon>
        <taxon>Fungi</taxon>
        <taxon>Dikarya</taxon>
        <taxon>Basidiomycota</taxon>
        <taxon>Agaricomycotina</taxon>
        <taxon>Agaricomycetes</taxon>
        <taxon>Agaricomycetidae</taxon>
        <taxon>Agaricales</taxon>
        <taxon>Marasmiineae</taxon>
        <taxon>Mycenaceae</taxon>
        <taxon>Mycena</taxon>
    </lineage>
</organism>
<keyword evidence="3" id="KW-1185">Reference proteome</keyword>
<sequence>MVASLPELNWFVQAEFEHELENIAIELRDDPEQQEKHFVPMVTWYEEVLMSEVNHLKAQGKFGAPVQKVVPLQAYNNLGLHMFGFAIDIDDLAGILWGRLPEYGKLRVKWSSSIMAQFSSSATSVHIVNWPTLTSPPMAGWKAPSKFLAAVMPLLQERHQYKNDDDVDNPDADSDSDEEMDAAEKAKKKVAGQAEKQTTTLQCEINGIRGVALSATRVFTRWKPGSGVHFRAGCKRQDVSANCAAKECDTSAGPRLMHCGERSSPDGGRTSHGASVALCLRFVGKAMDGQRCPCSKTVIPGDQEASWCGVVWEMDEAWCWSTGAFSAHQRILAGSGSGQKIVRFWTRRQAKGLGGTQINGVCCGLVVVVRVPVDALDRGACVSKFGDIAVLCFFIPVVPAMLREGICGAYTALTVHNFNEEECELDLEEQGDIAMLTTMDDEDLLFITDSKTFKRKIEVIQVANELRNAKPPKKMKKAQKSAACVTTANLCPCRSYCPYRQLHPHFPHCQLHPRCHHAVGPGCASKEEVVDGAACGSRASLTDQRIAAQAGEGPTDGDRGMLYVMPCHIFGAHHVRSDGHAQWVYYRHMGAPSIQYGAAQHQLWDGCPHTHTHDLKKERWAHPPYMEQYGHTQAR</sequence>
<comment type="caution">
    <text evidence="2">The sequence shown here is derived from an EMBL/GenBank/DDBJ whole genome shotgun (WGS) entry which is preliminary data.</text>
</comment>
<dbReference type="EMBL" id="JARKIE010000387">
    <property type="protein sequence ID" value="KAJ7646171.1"/>
    <property type="molecule type" value="Genomic_DNA"/>
</dbReference>
<dbReference type="AlphaFoldDB" id="A0AAD7CDU8"/>
<feature type="compositionally biased region" description="Acidic residues" evidence="1">
    <location>
        <begin position="165"/>
        <end position="181"/>
    </location>
</feature>
<reference evidence="2" key="1">
    <citation type="submission" date="2023-03" db="EMBL/GenBank/DDBJ databases">
        <title>Massive genome expansion in bonnet fungi (Mycena s.s.) driven by repeated elements and novel gene families across ecological guilds.</title>
        <authorList>
            <consortium name="Lawrence Berkeley National Laboratory"/>
            <person name="Harder C.B."/>
            <person name="Miyauchi S."/>
            <person name="Viragh M."/>
            <person name="Kuo A."/>
            <person name="Thoen E."/>
            <person name="Andreopoulos B."/>
            <person name="Lu D."/>
            <person name="Skrede I."/>
            <person name="Drula E."/>
            <person name="Henrissat B."/>
            <person name="Morin E."/>
            <person name="Kohler A."/>
            <person name="Barry K."/>
            <person name="LaButti K."/>
            <person name="Morin E."/>
            <person name="Salamov A."/>
            <person name="Lipzen A."/>
            <person name="Mereny Z."/>
            <person name="Hegedus B."/>
            <person name="Baldrian P."/>
            <person name="Stursova M."/>
            <person name="Weitz H."/>
            <person name="Taylor A."/>
            <person name="Grigoriev I.V."/>
            <person name="Nagy L.G."/>
            <person name="Martin F."/>
            <person name="Kauserud H."/>
        </authorList>
    </citation>
    <scope>NUCLEOTIDE SEQUENCE</scope>
    <source>
        <strain evidence="2">CBHHK067</strain>
    </source>
</reference>
<name>A0AAD7CDU8_MYCRO</name>
<protein>
    <submittedName>
        <fullName evidence="2">Uncharacterized protein</fullName>
    </submittedName>
</protein>
<evidence type="ECO:0000256" key="1">
    <source>
        <dbReference type="SAM" id="MobiDB-lite"/>
    </source>
</evidence>
<feature type="region of interest" description="Disordered" evidence="1">
    <location>
        <begin position="160"/>
        <end position="196"/>
    </location>
</feature>
<evidence type="ECO:0000313" key="2">
    <source>
        <dbReference type="EMBL" id="KAJ7646171.1"/>
    </source>
</evidence>
<dbReference type="Proteomes" id="UP001221757">
    <property type="component" value="Unassembled WGS sequence"/>
</dbReference>
<evidence type="ECO:0000313" key="3">
    <source>
        <dbReference type="Proteomes" id="UP001221757"/>
    </source>
</evidence>
<accession>A0AAD7CDU8</accession>
<proteinExistence type="predicted"/>
<gene>
    <name evidence="2" type="ORF">B0H17DRAFT_1148194</name>
</gene>